<dbReference type="GO" id="GO:0005839">
    <property type="term" value="C:proteasome core complex"/>
    <property type="evidence" value="ECO:0007669"/>
    <property type="project" value="InterPro"/>
</dbReference>
<protein>
    <submittedName>
        <fullName evidence="1">Putative proteasome-type protease</fullName>
    </submittedName>
</protein>
<evidence type="ECO:0000313" key="1">
    <source>
        <dbReference type="EMBL" id="AEX06402.1"/>
    </source>
</evidence>
<dbReference type="SUPFAM" id="SSF56235">
    <property type="entry name" value="N-terminal nucleophile aminohydrolases (Ntn hydrolases)"/>
    <property type="match status" value="1"/>
</dbReference>
<dbReference type="Pfam" id="PF00227">
    <property type="entry name" value="Proteasome"/>
    <property type="match status" value="1"/>
</dbReference>
<keyword evidence="1" id="KW-0647">Proteasome</keyword>
<dbReference type="KEGG" id="kox:KOX_23430"/>
<name>A0A0H3HAW5_KLEM8</name>
<keyword evidence="1" id="KW-0645">Protease</keyword>
<dbReference type="InterPro" id="IPR001353">
    <property type="entry name" value="Proteasome_sua/b"/>
</dbReference>
<dbReference type="PATRIC" id="fig|1006551.4.peg.4702"/>
<sequence>MTYCVAMCLSDGLVFASDSRTNAGVDHIATFKKLHVFHQDGERVMVLQSAGNLATTQSVISLLSARIRTQQEPNLMQVTSLYDAAMLIGKTLQEVIQRDSSNQQNCGNTNFNCNLLLGGQIAGETHRLFHIYPEGNFIEATRDTPYFQIGESKYGKPIIDRVLTIDTPLEQAMCCALISIDSTLRSNLSVGLPLDTLLYRSGSLSSAEQHRITENDPYFNTIRKAWSEGLQNTFLKLPPFTPGGHNQAEK</sequence>
<dbReference type="GO" id="GO:0051603">
    <property type="term" value="P:proteolysis involved in protein catabolic process"/>
    <property type="evidence" value="ECO:0007669"/>
    <property type="project" value="InterPro"/>
</dbReference>
<organism evidence="1 2">
    <name type="scientific">Klebsiella michiganensis (strain ATCC 8724 / DSM 4798 / JCM 20051 / NBRC 3318 / NRRL B-199 / KCTC 1686 / BUCSAV 143 / CCM 1901)</name>
    <dbReference type="NCBI Taxonomy" id="1006551"/>
    <lineage>
        <taxon>Bacteria</taxon>
        <taxon>Pseudomonadati</taxon>
        <taxon>Pseudomonadota</taxon>
        <taxon>Gammaproteobacteria</taxon>
        <taxon>Enterobacterales</taxon>
        <taxon>Enterobacteriaceae</taxon>
        <taxon>Klebsiella/Raoultella group</taxon>
        <taxon>Klebsiella</taxon>
    </lineage>
</organism>
<dbReference type="Gene3D" id="3.60.20.10">
    <property type="entry name" value="Glutamine Phosphoribosylpyrophosphate, subunit 1, domain 1"/>
    <property type="match status" value="1"/>
</dbReference>
<accession>A0A0H3HAW5</accession>
<dbReference type="InterPro" id="IPR029055">
    <property type="entry name" value="Ntn_hydrolases_N"/>
</dbReference>
<proteinExistence type="predicted"/>
<gene>
    <name evidence="1" type="ordered locus">KOX_23430</name>
</gene>
<evidence type="ECO:0000313" key="2">
    <source>
        <dbReference type="Proteomes" id="UP000007843"/>
    </source>
</evidence>
<dbReference type="Proteomes" id="UP000007843">
    <property type="component" value="Chromosome"/>
</dbReference>
<dbReference type="EMBL" id="CP003218">
    <property type="protein sequence ID" value="AEX06402.1"/>
    <property type="molecule type" value="Genomic_DNA"/>
</dbReference>
<keyword evidence="1" id="KW-0378">Hydrolase</keyword>
<dbReference type="HOGENOM" id="CLU_066183_0_0_6"/>
<dbReference type="AlphaFoldDB" id="A0A0H3HAW5"/>
<reference evidence="1 2" key="1">
    <citation type="journal article" date="2012" name="J. Bacteriol.">
        <title>Complete genome sequence of Klebsiella oxytoca KCTC 1686, used in production of 2,3-butanediol.</title>
        <authorList>
            <person name="Shin S.H."/>
            <person name="Kim S."/>
            <person name="Kim J.Y."/>
            <person name="Lee S."/>
            <person name="Um Y."/>
            <person name="Oh M.K."/>
            <person name="Kim Y.R."/>
            <person name="Lee J."/>
            <person name="Yang K.S."/>
        </authorList>
    </citation>
    <scope>NUCLEOTIDE SEQUENCE [LARGE SCALE GENOMIC DNA]</scope>
    <source>
        <strain evidence="2">ATCC 8724 / DSM 4798 / JCM 20051 / NBRC 3318 / NRRL B-199 / KCTC 1686</strain>
    </source>
</reference>
<dbReference type="GO" id="GO:0008233">
    <property type="term" value="F:peptidase activity"/>
    <property type="evidence" value="ECO:0007669"/>
    <property type="project" value="UniProtKB-KW"/>
</dbReference>
<dbReference type="InterPro" id="IPR016545">
    <property type="entry name" value="UCP009120_prtse"/>
</dbReference>
<dbReference type="PIRSF" id="PIRSF009120">
    <property type="entry name" value="UCP009120_prtse"/>
    <property type="match status" value="1"/>
</dbReference>
<dbReference type="CDD" id="cd03765">
    <property type="entry name" value="proteasome_beta_bacterial"/>
    <property type="match status" value="1"/>
</dbReference>
<dbReference type="RefSeq" id="WP_014229791.1">
    <property type="nucleotide sequence ID" value="NC_016612.1"/>
</dbReference>